<evidence type="ECO:0000256" key="3">
    <source>
        <dbReference type="ARBA" id="ARBA00022989"/>
    </source>
</evidence>
<evidence type="ECO:0000256" key="4">
    <source>
        <dbReference type="ARBA" id="ARBA00023136"/>
    </source>
</evidence>
<accession>A0A0A1MEZ6</accession>
<keyword evidence="3 5" id="KW-1133">Transmembrane helix</keyword>
<dbReference type="AlphaFoldDB" id="A0A0A1MEZ6"/>
<reference evidence="7 8" key="1">
    <citation type="submission" date="2014-11" db="EMBL/GenBank/DDBJ databases">
        <authorList>
            <person name="Urmite Genomes Urmite Genomes"/>
        </authorList>
    </citation>
    <scope>NUCLEOTIDE SEQUENCE [LARGE SCALE GENOMIC DNA]</scope>
    <source>
        <strain evidence="7 8">Oc5</strain>
    </source>
</reference>
<dbReference type="InterPro" id="IPR013525">
    <property type="entry name" value="ABC2_TM"/>
</dbReference>
<gene>
    <name evidence="7" type="ORF">BN997_03884</name>
</gene>
<feature type="transmembrane region" description="Helical" evidence="5">
    <location>
        <begin position="214"/>
        <end position="237"/>
    </location>
</feature>
<feature type="transmembrane region" description="Helical" evidence="5">
    <location>
        <begin position="260"/>
        <end position="283"/>
    </location>
</feature>
<feature type="domain" description="ABC-2 type transporter transmembrane" evidence="6">
    <location>
        <begin position="27"/>
        <end position="398"/>
    </location>
</feature>
<feature type="transmembrane region" description="Helical" evidence="5">
    <location>
        <begin position="295"/>
        <end position="319"/>
    </location>
</feature>
<proteinExistence type="predicted"/>
<dbReference type="RefSeq" id="WP_306432727.1">
    <property type="nucleotide sequence ID" value="NZ_CAXOIH010000001.1"/>
</dbReference>
<keyword evidence="4 5" id="KW-0472">Membrane</keyword>
<evidence type="ECO:0000259" key="6">
    <source>
        <dbReference type="Pfam" id="PF12698"/>
    </source>
</evidence>
<evidence type="ECO:0000313" key="7">
    <source>
        <dbReference type="EMBL" id="CEI83955.1"/>
    </source>
</evidence>
<feature type="transmembrane region" description="Helical" evidence="5">
    <location>
        <begin position="331"/>
        <end position="352"/>
    </location>
</feature>
<organism evidence="7 8">
    <name type="scientific">Oceanobacillus oncorhynchi</name>
    <dbReference type="NCBI Taxonomy" id="545501"/>
    <lineage>
        <taxon>Bacteria</taxon>
        <taxon>Bacillati</taxon>
        <taxon>Bacillota</taxon>
        <taxon>Bacilli</taxon>
        <taxon>Bacillales</taxon>
        <taxon>Bacillaceae</taxon>
        <taxon>Oceanobacillus</taxon>
    </lineage>
</organism>
<feature type="transmembrane region" description="Helical" evidence="5">
    <location>
        <begin position="383"/>
        <end position="403"/>
    </location>
</feature>
<name>A0A0A1MEZ6_9BACI</name>
<evidence type="ECO:0000256" key="1">
    <source>
        <dbReference type="ARBA" id="ARBA00004141"/>
    </source>
</evidence>
<evidence type="ECO:0000256" key="2">
    <source>
        <dbReference type="ARBA" id="ARBA00022692"/>
    </source>
</evidence>
<dbReference type="Pfam" id="PF12698">
    <property type="entry name" value="ABC2_membrane_3"/>
    <property type="match status" value="1"/>
</dbReference>
<evidence type="ECO:0000313" key="8">
    <source>
        <dbReference type="Proteomes" id="UP000040453"/>
    </source>
</evidence>
<keyword evidence="8" id="KW-1185">Reference proteome</keyword>
<dbReference type="Gene3D" id="3.40.1710.10">
    <property type="entry name" value="abc type-2 transporter like domain"/>
    <property type="match status" value="1"/>
</dbReference>
<feature type="transmembrane region" description="Helical" evidence="5">
    <location>
        <begin position="24"/>
        <end position="49"/>
    </location>
</feature>
<keyword evidence="2 5" id="KW-0812">Transmembrane</keyword>
<dbReference type="STRING" id="545501.BN997_03884"/>
<comment type="subcellular location">
    <subcellularLocation>
        <location evidence="1">Membrane</location>
        <topology evidence="1">Multi-pass membrane protein</topology>
    </subcellularLocation>
</comment>
<sequence length="409" mass="47460">MIMIFLKQTGLFIKNHIRQLKRKWYSLPLLFIFPLALAGLMMVIVVSFFSQDENEAIQLGLVDLDNSTETEMMVQLLEQSSGFIDFLEVNQLSEEEAIEQIELNNLSTYIAFPEGFIQDLYQGYSVEVPIVGNKKQLLESYMMNETLQSVVRHIRSSQANILAINYYAKQFEMDDEERNDFVFEQFQEFLMYTVGRDQVIRERTLSNQASSSPVAYFSLGGWFIISSLWLFSLYYFFTKENPALISQRIRLYGATQLRQMLAKIMVTLVLSLMLACLSFWALLSFLNIELNQENIVRSFILIILYQVGFIICLAIFEVLISSLKLRLLTQILFTSILIIFSGALIPTLYFPLGVQDYLPYSYAYNSLYWLQEIVLNGRHYAEYTSSLLLIGVLLFILLGLLSWKERRSI</sequence>
<protein>
    <submittedName>
        <fullName evidence="7">ABC-2 family transporter protein</fullName>
    </submittedName>
</protein>
<dbReference type="GO" id="GO:0140359">
    <property type="term" value="F:ABC-type transporter activity"/>
    <property type="evidence" value="ECO:0007669"/>
    <property type="project" value="InterPro"/>
</dbReference>
<dbReference type="GO" id="GO:0016020">
    <property type="term" value="C:membrane"/>
    <property type="evidence" value="ECO:0007669"/>
    <property type="project" value="UniProtKB-SubCell"/>
</dbReference>
<dbReference type="EMBL" id="CDGG01000001">
    <property type="protein sequence ID" value="CEI83955.1"/>
    <property type="molecule type" value="Genomic_DNA"/>
</dbReference>
<evidence type="ECO:0000256" key="5">
    <source>
        <dbReference type="SAM" id="Phobius"/>
    </source>
</evidence>
<dbReference type="Proteomes" id="UP000040453">
    <property type="component" value="Unassembled WGS sequence"/>
</dbReference>